<evidence type="ECO:0000313" key="1">
    <source>
        <dbReference type="EMBL" id="NEE21136.1"/>
    </source>
</evidence>
<organism evidence="1">
    <name type="scientific">Streptomyces sp. SID7499</name>
    <dbReference type="NCBI Taxonomy" id="2706086"/>
    <lineage>
        <taxon>Bacteria</taxon>
        <taxon>Bacillati</taxon>
        <taxon>Actinomycetota</taxon>
        <taxon>Actinomycetes</taxon>
        <taxon>Kitasatosporales</taxon>
        <taxon>Streptomycetaceae</taxon>
        <taxon>Streptomyces</taxon>
    </lineage>
</organism>
<reference evidence="1" key="1">
    <citation type="submission" date="2020-01" db="EMBL/GenBank/DDBJ databases">
        <title>Insect and environment-associated Actinomycetes.</title>
        <authorList>
            <person name="Currrie C."/>
            <person name="Chevrette M."/>
            <person name="Carlson C."/>
            <person name="Stubbendieck R."/>
            <person name="Wendt-Pienkowski E."/>
        </authorList>
    </citation>
    <scope>NUCLEOTIDE SEQUENCE</scope>
    <source>
        <strain evidence="1">SID7499</strain>
    </source>
</reference>
<comment type="caution">
    <text evidence="1">The sequence shown here is derived from an EMBL/GenBank/DDBJ whole genome shotgun (WGS) entry which is preliminary data.</text>
</comment>
<gene>
    <name evidence="1" type="ORF">G3M58_83595</name>
</gene>
<name>A0A6G3XTL9_9ACTN</name>
<accession>A0A6G3XTL9</accession>
<protein>
    <submittedName>
        <fullName evidence="1">Uncharacterized protein</fullName>
    </submittedName>
</protein>
<sequence>MTETEGKRTVRPNPRPDLNFTPIRNGMDYLARAVDDLTMGASPPSERDLKYAVLHLHAATEVLLKARLIGEHWSLVFKNPGGATLEDFEKGKFESCTIDATMDRLDSIAQVKISLDDRSAIKVLTDDRNALTHYGHTANAFRVEARAAEVLGFLLNFISEHLRPMLVADFKRRLEAHDPLNSDIPETVALARRVELANAHNERNQVDETMDELRVKLGRIQKFVQKRMQDISGELASVQHRTVLCPECHKWALVVNDDASWKPIACRFCLGSYGLELGGLQYVWSVLGEDNGAVTSCPNCGGADTLVMGASTAAQKTTNLAICFNCAAICEEKADGQR</sequence>
<proteinExistence type="predicted"/>
<dbReference type="EMBL" id="JAAGMN010008966">
    <property type="protein sequence ID" value="NEE21136.1"/>
    <property type="molecule type" value="Genomic_DNA"/>
</dbReference>
<dbReference type="AlphaFoldDB" id="A0A6G3XTL9"/>